<dbReference type="Pfam" id="PF03781">
    <property type="entry name" value="FGE-sulfatase"/>
    <property type="match status" value="1"/>
</dbReference>
<dbReference type="SUPFAM" id="SSF56436">
    <property type="entry name" value="C-type lectin-like"/>
    <property type="match status" value="1"/>
</dbReference>
<name>A0ABU2ZZK7_9GAMM</name>
<evidence type="ECO:0000313" key="7">
    <source>
        <dbReference type="EMBL" id="MDT0603048.1"/>
    </source>
</evidence>
<dbReference type="PANTHER" id="PTHR23150">
    <property type="entry name" value="SULFATASE MODIFYING FACTOR 1, 2"/>
    <property type="match status" value="1"/>
</dbReference>
<proteinExistence type="predicted"/>
<keyword evidence="1" id="KW-0560">Oxidoreductase</keyword>
<sequence>MNSTLKQLTTPLLIGEDVEQKRLELKNYFANTWQTYESLFALINDEKAYYLRPERLRHPLIFYYGHTATFFINKLILGKYLSSRLNEKLEAVCAVGVDEMSWDDLDSNHYQWPTLSEVKNYRQQVFTLVNQLIDSMELILPISQDSLAWVILMGCEHERIHLETSSVIMRMLPLKYLSSTSHWLACKDSSEPPENELRRVLGRTLTLGKADDDYTYGWDNEYGQLTIEVSPFKASKYLVSNQEFLQFVEAGGYQTADLWNEEGKQWLSYTQAKMPRFWLKRGNDYWQRNLLAEIPLPLNWPVEVNYLEANAFCHWKDKQTKGFIRLPTEAEWYCLREDISPDRVDRHAPFSNINLAHYASSCPVDRFEHQGFYDVIGNVWQWTESAIDGFDGFKVHPLYDDFSTPTFDGQHNLIKGGSWISTGNETIKSSRYAFRRHFFQHAGFRYVESDRAKTPITPVNPIETDKIVCQQLASHYPHSTHHEANFSVELANVVQAVCREFSDSLTPTKLLNLGCSVGRAAFELSAMFDHIDAVDFSARFIQYGVKLQNNENVRYQSIVEGDIVNFNEVALAQYVKNYRGNVHFSQGDAVNLKPIFQGYDVVLLQQVLEQSYDPKAVLENIAHRLNKGALLIVATNNTFNEQVTQKDKWLGGVKINGENVTVLDGISQVLMPNFNLVTTTSLQQTLAINAHQTQQSCIMISVWQLKNG</sequence>
<dbReference type="EMBL" id="JAVRIF010000002">
    <property type="protein sequence ID" value="MDT0603048.1"/>
    <property type="molecule type" value="Genomic_DNA"/>
</dbReference>
<dbReference type="RefSeq" id="WP_311578441.1">
    <property type="nucleotide sequence ID" value="NZ_JAVRIF010000002.1"/>
</dbReference>
<keyword evidence="2" id="KW-0408">Iron</keyword>
<dbReference type="InterPro" id="IPR029063">
    <property type="entry name" value="SAM-dependent_MTases_sf"/>
</dbReference>
<dbReference type="InterPro" id="IPR024775">
    <property type="entry name" value="DinB-like"/>
</dbReference>
<dbReference type="Gene3D" id="3.40.50.150">
    <property type="entry name" value="Vaccinia Virus protein VP39"/>
    <property type="match status" value="1"/>
</dbReference>
<dbReference type="Gene3D" id="3.90.1580.10">
    <property type="entry name" value="paralog of FGE (formylglycine-generating enzyme)"/>
    <property type="match status" value="1"/>
</dbReference>
<gene>
    <name evidence="7" type="primary">ovoA</name>
    <name evidence="7" type="ORF">RM573_05530</name>
</gene>
<dbReference type="InterPro" id="IPR027577">
    <property type="entry name" value="OvoA_Nterm"/>
</dbReference>
<dbReference type="Proteomes" id="UP001266357">
    <property type="component" value="Unassembled WGS sequence"/>
</dbReference>
<accession>A0ABU2ZZK7</accession>
<dbReference type="CDD" id="cd02440">
    <property type="entry name" value="AdoMet_MTases"/>
    <property type="match status" value="1"/>
</dbReference>
<dbReference type="InterPro" id="IPR025714">
    <property type="entry name" value="Methyltranfer_dom"/>
</dbReference>
<protein>
    <submittedName>
        <fullName evidence="7">5-histidylcysteine sulfoxide synthase</fullName>
    </submittedName>
</protein>
<evidence type="ECO:0000259" key="5">
    <source>
        <dbReference type="Pfam" id="PF12867"/>
    </source>
</evidence>
<feature type="domain" description="Sulfatase-modifying factor enzyme-like" evidence="4">
    <location>
        <begin position="204"/>
        <end position="447"/>
    </location>
</feature>
<dbReference type="Pfam" id="PF13847">
    <property type="entry name" value="Methyltransf_31"/>
    <property type="match status" value="1"/>
</dbReference>
<comment type="caution">
    <text evidence="7">The sequence shown here is derived from an EMBL/GenBank/DDBJ whole genome shotgun (WGS) entry which is preliminary data.</text>
</comment>
<reference evidence="7 8" key="1">
    <citation type="submission" date="2023-09" db="EMBL/GenBank/DDBJ databases">
        <authorList>
            <person name="Rey-Velasco X."/>
        </authorList>
    </citation>
    <scope>NUCLEOTIDE SEQUENCE [LARGE SCALE GENOMIC DNA]</scope>
    <source>
        <strain evidence="7 8">W431</strain>
    </source>
</reference>
<dbReference type="NCBIfam" id="TIGR04345">
    <property type="entry name" value="ovoA_Cterm"/>
    <property type="match status" value="1"/>
</dbReference>
<feature type="domain" description="Methyltransferase" evidence="6">
    <location>
        <begin position="509"/>
        <end position="648"/>
    </location>
</feature>
<evidence type="ECO:0000256" key="1">
    <source>
        <dbReference type="ARBA" id="ARBA00023002"/>
    </source>
</evidence>
<organism evidence="7 8">
    <name type="scientific">Thalassotalea castellviae</name>
    <dbReference type="NCBI Taxonomy" id="3075612"/>
    <lineage>
        <taxon>Bacteria</taxon>
        <taxon>Pseudomonadati</taxon>
        <taxon>Pseudomonadota</taxon>
        <taxon>Gammaproteobacteria</taxon>
        <taxon>Alteromonadales</taxon>
        <taxon>Colwelliaceae</taxon>
        <taxon>Thalassotalea</taxon>
    </lineage>
</organism>
<dbReference type="PANTHER" id="PTHR23150:SF26">
    <property type="entry name" value="GENERIC METHYLTRANSFERASE"/>
    <property type="match status" value="1"/>
</dbReference>
<dbReference type="InterPro" id="IPR027625">
    <property type="entry name" value="OvoA_Cterm"/>
</dbReference>
<comment type="pathway">
    <text evidence="3">Amino-acid biosynthesis; ergothioneine biosynthesis.</text>
</comment>
<dbReference type="NCBIfam" id="TIGR04344">
    <property type="entry name" value="ovoA_Nterm"/>
    <property type="match status" value="1"/>
</dbReference>
<keyword evidence="8" id="KW-1185">Reference proteome</keyword>
<dbReference type="InterPro" id="IPR042095">
    <property type="entry name" value="SUMF_sf"/>
</dbReference>
<evidence type="ECO:0000259" key="4">
    <source>
        <dbReference type="Pfam" id="PF03781"/>
    </source>
</evidence>
<evidence type="ECO:0000256" key="2">
    <source>
        <dbReference type="ARBA" id="ARBA00023004"/>
    </source>
</evidence>
<evidence type="ECO:0000256" key="3">
    <source>
        <dbReference type="ARBA" id="ARBA00037882"/>
    </source>
</evidence>
<evidence type="ECO:0000259" key="6">
    <source>
        <dbReference type="Pfam" id="PF13847"/>
    </source>
</evidence>
<dbReference type="InterPro" id="IPR016187">
    <property type="entry name" value="CTDL_fold"/>
</dbReference>
<dbReference type="Pfam" id="PF12867">
    <property type="entry name" value="DinB_2"/>
    <property type="match status" value="1"/>
</dbReference>
<feature type="domain" description="DinB-like" evidence="5">
    <location>
        <begin position="29"/>
        <end position="164"/>
    </location>
</feature>
<dbReference type="SUPFAM" id="SSF53335">
    <property type="entry name" value="S-adenosyl-L-methionine-dependent methyltransferases"/>
    <property type="match status" value="1"/>
</dbReference>
<dbReference type="InterPro" id="IPR051043">
    <property type="entry name" value="Sulfatase_Mod_Factor_Kinase"/>
</dbReference>
<evidence type="ECO:0000313" key="8">
    <source>
        <dbReference type="Proteomes" id="UP001266357"/>
    </source>
</evidence>
<dbReference type="InterPro" id="IPR005532">
    <property type="entry name" value="SUMF_dom"/>
</dbReference>